<reference evidence="1" key="2">
    <citation type="submission" date="2020-11" db="EMBL/GenBank/DDBJ databases">
        <authorList>
            <person name="McCartney M.A."/>
            <person name="Auch B."/>
            <person name="Kono T."/>
            <person name="Mallez S."/>
            <person name="Becker A."/>
            <person name="Gohl D.M."/>
            <person name="Silverstein K.A.T."/>
            <person name="Koren S."/>
            <person name="Bechman K.B."/>
            <person name="Herman A."/>
            <person name="Abrahante J.E."/>
            <person name="Garbe J."/>
        </authorList>
    </citation>
    <scope>NUCLEOTIDE SEQUENCE</scope>
    <source>
        <strain evidence="1">Duluth1</strain>
        <tissue evidence="1">Whole animal</tissue>
    </source>
</reference>
<accession>A0A9D4IMQ2</accession>
<keyword evidence="2" id="KW-1185">Reference proteome</keyword>
<name>A0A9D4IMQ2_DREPO</name>
<evidence type="ECO:0000313" key="2">
    <source>
        <dbReference type="Proteomes" id="UP000828390"/>
    </source>
</evidence>
<evidence type="ECO:0000313" key="1">
    <source>
        <dbReference type="EMBL" id="KAH3781416.1"/>
    </source>
</evidence>
<dbReference type="EMBL" id="JAIWYP010000008">
    <property type="protein sequence ID" value="KAH3781416.1"/>
    <property type="molecule type" value="Genomic_DNA"/>
</dbReference>
<comment type="caution">
    <text evidence="1">The sequence shown here is derived from an EMBL/GenBank/DDBJ whole genome shotgun (WGS) entry which is preliminary data.</text>
</comment>
<reference evidence="1" key="1">
    <citation type="journal article" date="2019" name="bioRxiv">
        <title>The Genome of the Zebra Mussel, Dreissena polymorpha: A Resource for Invasive Species Research.</title>
        <authorList>
            <person name="McCartney M.A."/>
            <person name="Auch B."/>
            <person name="Kono T."/>
            <person name="Mallez S."/>
            <person name="Zhang Y."/>
            <person name="Obille A."/>
            <person name="Becker A."/>
            <person name="Abrahante J.E."/>
            <person name="Garbe J."/>
            <person name="Badalamenti J.P."/>
            <person name="Herman A."/>
            <person name="Mangelson H."/>
            <person name="Liachko I."/>
            <person name="Sullivan S."/>
            <person name="Sone E.D."/>
            <person name="Koren S."/>
            <person name="Silverstein K.A.T."/>
            <person name="Beckman K.B."/>
            <person name="Gohl D.M."/>
        </authorList>
    </citation>
    <scope>NUCLEOTIDE SEQUENCE</scope>
    <source>
        <strain evidence="1">Duluth1</strain>
        <tissue evidence="1">Whole animal</tissue>
    </source>
</reference>
<organism evidence="1 2">
    <name type="scientific">Dreissena polymorpha</name>
    <name type="common">Zebra mussel</name>
    <name type="synonym">Mytilus polymorpha</name>
    <dbReference type="NCBI Taxonomy" id="45954"/>
    <lineage>
        <taxon>Eukaryota</taxon>
        <taxon>Metazoa</taxon>
        <taxon>Spiralia</taxon>
        <taxon>Lophotrochozoa</taxon>
        <taxon>Mollusca</taxon>
        <taxon>Bivalvia</taxon>
        <taxon>Autobranchia</taxon>
        <taxon>Heteroconchia</taxon>
        <taxon>Euheterodonta</taxon>
        <taxon>Imparidentia</taxon>
        <taxon>Neoheterodontei</taxon>
        <taxon>Myida</taxon>
        <taxon>Dreissenoidea</taxon>
        <taxon>Dreissenidae</taxon>
        <taxon>Dreissena</taxon>
    </lineage>
</organism>
<protein>
    <submittedName>
        <fullName evidence="1">Uncharacterized protein</fullName>
    </submittedName>
</protein>
<sequence length="50" mass="5582">MNQRPIRKEMDKGNAQSDIASCTGCGQEWTCDPELVIVCINTIRVSLEDL</sequence>
<dbReference type="Proteomes" id="UP000828390">
    <property type="component" value="Unassembled WGS sequence"/>
</dbReference>
<gene>
    <name evidence="1" type="ORF">DPMN_159243</name>
</gene>
<proteinExistence type="predicted"/>
<dbReference type="AlphaFoldDB" id="A0A9D4IMQ2"/>